<gene>
    <name evidence="2" type="ORF">B0I36DRAFT_136611</name>
</gene>
<feature type="compositionally biased region" description="Acidic residues" evidence="1">
    <location>
        <begin position="414"/>
        <end position="429"/>
    </location>
</feature>
<protein>
    <submittedName>
        <fullName evidence="2">Uncharacterized protein</fullName>
    </submittedName>
</protein>
<keyword evidence="3" id="KW-1185">Reference proteome</keyword>
<evidence type="ECO:0000313" key="2">
    <source>
        <dbReference type="EMBL" id="KAH7027237.1"/>
    </source>
</evidence>
<dbReference type="AlphaFoldDB" id="A0A9P8Y3G3"/>
<dbReference type="GeneID" id="70177845"/>
<dbReference type="Proteomes" id="UP000756346">
    <property type="component" value="Unassembled WGS sequence"/>
</dbReference>
<evidence type="ECO:0000313" key="3">
    <source>
        <dbReference type="Proteomes" id="UP000756346"/>
    </source>
</evidence>
<feature type="compositionally biased region" description="Pro residues" evidence="1">
    <location>
        <begin position="50"/>
        <end position="59"/>
    </location>
</feature>
<dbReference type="OrthoDB" id="4366798at2759"/>
<feature type="compositionally biased region" description="Polar residues" evidence="1">
    <location>
        <begin position="70"/>
        <end position="87"/>
    </location>
</feature>
<name>A0A9P8Y3G3_9PEZI</name>
<dbReference type="EMBL" id="JAGTJQ010000007">
    <property type="protein sequence ID" value="KAH7027237.1"/>
    <property type="molecule type" value="Genomic_DNA"/>
</dbReference>
<dbReference type="RefSeq" id="XP_046010036.1">
    <property type="nucleotide sequence ID" value="XM_046148299.1"/>
</dbReference>
<accession>A0A9P8Y3G3</accession>
<organism evidence="2 3">
    <name type="scientific">Microdochium trichocladiopsis</name>
    <dbReference type="NCBI Taxonomy" id="1682393"/>
    <lineage>
        <taxon>Eukaryota</taxon>
        <taxon>Fungi</taxon>
        <taxon>Dikarya</taxon>
        <taxon>Ascomycota</taxon>
        <taxon>Pezizomycotina</taxon>
        <taxon>Sordariomycetes</taxon>
        <taxon>Xylariomycetidae</taxon>
        <taxon>Xylariales</taxon>
        <taxon>Microdochiaceae</taxon>
        <taxon>Microdochium</taxon>
    </lineage>
</organism>
<evidence type="ECO:0000256" key="1">
    <source>
        <dbReference type="SAM" id="MobiDB-lite"/>
    </source>
</evidence>
<feature type="region of interest" description="Disordered" evidence="1">
    <location>
        <begin position="43"/>
        <end position="94"/>
    </location>
</feature>
<comment type="caution">
    <text evidence="2">The sequence shown here is derived from an EMBL/GenBank/DDBJ whole genome shotgun (WGS) entry which is preliminary data.</text>
</comment>
<proteinExistence type="predicted"/>
<feature type="region of interest" description="Disordered" evidence="1">
    <location>
        <begin position="403"/>
        <end position="429"/>
    </location>
</feature>
<sequence length="429" mass="49443">MSRISLQLVSPWDQWDSMDNSGHPYLGSSDIPFVYPGQTAYQQPYQPFGGRPPPPPPPSHALTQAHLPRTFSTPGTSTWDTPSYPTQQDRDYRDHSNIDVPTELIPDVAPPEVLEWRYKLFDVVNNPTTFPQEQWDALWIWIDNLWTPRRRSYLKQDGITHREWKCRYMAKTPLPSKSTGKRKREIRKGYGCNARLLANIDHNNRLVHVRGATAHNHGFEELDATKLTIGVKEWVLRHIQLGMEPRVIDALIRGRDKDHPTAARLALNQAGGMRLDEPSIRNIARKWRWPADKFNMRQSDLFRQLQPQHNTFSFTLQDPETFHRDVCELAEAAHTTDELNMMLKQRKEERLEELNRKFEATGAKLARNPYLGGEPKHWDNMAQLFRDKSYDALVRYFATHVDDDGELEGGGAGQDDDEDDAAASSDDED</sequence>
<reference evidence="2" key="1">
    <citation type="journal article" date="2021" name="Nat. Commun.">
        <title>Genetic determinants of endophytism in the Arabidopsis root mycobiome.</title>
        <authorList>
            <person name="Mesny F."/>
            <person name="Miyauchi S."/>
            <person name="Thiergart T."/>
            <person name="Pickel B."/>
            <person name="Atanasova L."/>
            <person name="Karlsson M."/>
            <person name="Huettel B."/>
            <person name="Barry K.W."/>
            <person name="Haridas S."/>
            <person name="Chen C."/>
            <person name="Bauer D."/>
            <person name="Andreopoulos W."/>
            <person name="Pangilinan J."/>
            <person name="LaButti K."/>
            <person name="Riley R."/>
            <person name="Lipzen A."/>
            <person name="Clum A."/>
            <person name="Drula E."/>
            <person name="Henrissat B."/>
            <person name="Kohler A."/>
            <person name="Grigoriev I.V."/>
            <person name="Martin F.M."/>
            <person name="Hacquard S."/>
        </authorList>
    </citation>
    <scope>NUCLEOTIDE SEQUENCE</scope>
    <source>
        <strain evidence="2">MPI-CAGE-CH-0230</strain>
    </source>
</reference>